<dbReference type="AlphaFoldDB" id="A0A8S9XRT7"/>
<feature type="region of interest" description="Disordered" evidence="1">
    <location>
        <begin position="155"/>
        <end position="184"/>
    </location>
</feature>
<sequence length="221" mass="24974">MEKLERMKSIGENGLIGLDEMAARVDNAVTTVVLIGRAEYLYNPVILNSLVSKLNIFLKLQWGEHVGRLGDGPVSLERFNNWLQDKVEAIGNAGAWETSESNSQNQTKEEVQEARNLALKEQVKPSHSLLARKCLKCNVPSHTLKDCKNFAQMKNDDRLHSQRKENGPEGRKGNGQRRGTNFGYFRSYDKKYRRATGDKTPVEVQRTLTSEPWNCSPASLQ</sequence>
<feature type="compositionally biased region" description="Basic and acidic residues" evidence="1">
    <location>
        <begin position="155"/>
        <end position="172"/>
    </location>
</feature>
<evidence type="ECO:0000313" key="2">
    <source>
        <dbReference type="EMBL" id="KAF6211730.1"/>
    </source>
</evidence>
<comment type="caution">
    <text evidence="2">The sequence shown here is derived from an EMBL/GenBank/DDBJ whole genome shotgun (WGS) entry which is preliminary data.</text>
</comment>
<keyword evidence="3" id="KW-1185">Reference proteome</keyword>
<dbReference type="PANTHER" id="PTHR47331">
    <property type="entry name" value="PHD-TYPE DOMAIN-CONTAINING PROTEIN"/>
    <property type="match status" value="1"/>
</dbReference>
<organism evidence="2 3">
    <name type="scientific">Apolygus lucorum</name>
    <name type="common">Small green plant bug</name>
    <name type="synonym">Lygocoris lucorum</name>
    <dbReference type="NCBI Taxonomy" id="248454"/>
    <lineage>
        <taxon>Eukaryota</taxon>
        <taxon>Metazoa</taxon>
        <taxon>Ecdysozoa</taxon>
        <taxon>Arthropoda</taxon>
        <taxon>Hexapoda</taxon>
        <taxon>Insecta</taxon>
        <taxon>Pterygota</taxon>
        <taxon>Neoptera</taxon>
        <taxon>Paraneoptera</taxon>
        <taxon>Hemiptera</taxon>
        <taxon>Heteroptera</taxon>
        <taxon>Panheteroptera</taxon>
        <taxon>Cimicomorpha</taxon>
        <taxon>Miridae</taxon>
        <taxon>Mirini</taxon>
        <taxon>Apolygus</taxon>
    </lineage>
</organism>
<gene>
    <name evidence="2" type="ORF">GE061_012245</name>
</gene>
<reference evidence="2" key="1">
    <citation type="journal article" date="2021" name="Mol. Ecol. Resour.">
        <title>Apolygus lucorum genome provides insights into omnivorousness and mesophyll feeding.</title>
        <authorList>
            <person name="Liu Y."/>
            <person name="Liu H."/>
            <person name="Wang H."/>
            <person name="Huang T."/>
            <person name="Liu B."/>
            <person name="Yang B."/>
            <person name="Yin L."/>
            <person name="Li B."/>
            <person name="Zhang Y."/>
            <person name="Zhang S."/>
            <person name="Jiang F."/>
            <person name="Zhang X."/>
            <person name="Ren Y."/>
            <person name="Wang B."/>
            <person name="Wang S."/>
            <person name="Lu Y."/>
            <person name="Wu K."/>
            <person name="Fan W."/>
            <person name="Wang G."/>
        </authorList>
    </citation>
    <scope>NUCLEOTIDE SEQUENCE</scope>
    <source>
        <strain evidence="2">12Hb</strain>
    </source>
</reference>
<proteinExistence type="predicted"/>
<evidence type="ECO:0000256" key="1">
    <source>
        <dbReference type="SAM" id="MobiDB-lite"/>
    </source>
</evidence>
<dbReference type="EMBL" id="WIXP02000004">
    <property type="protein sequence ID" value="KAF6211730.1"/>
    <property type="molecule type" value="Genomic_DNA"/>
</dbReference>
<dbReference type="Proteomes" id="UP000466442">
    <property type="component" value="Unassembled WGS sequence"/>
</dbReference>
<evidence type="ECO:0000313" key="3">
    <source>
        <dbReference type="Proteomes" id="UP000466442"/>
    </source>
</evidence>
<accession>A0A8S9XRT7</accession>
<protein>
    <submittedName>
        <fullName evidence="2">Uncharacterized protein</fullName>
    </submittedName>
</protein>
<name>A0A8S9XRT7_APOLU</name>
<dbReference type="OrthoDB" id="6768582at2759"/>